<dbReference type="PANTHER" id="PTHR43312">
    <property type="entry name" value="D-THREO-ALDOSE 1-DEHYDROGENASE"/>
    <property type="match status" value="1"/>
</dbReference>
<dbReference type="InterPro" id="IPR036812">
    <property type="entry name" value="NAD(P)_OxRdtase_dom_sf"/>
</dbReference>
<reference evidence="2 3" key="1">
    <citation type="journal article" date="2016" name="Nat. Commun.">
        <title>Thousands of microbial genomes shed light on interconnected biogeochemical processes in an aquifer system.</title>
        <authorList>
            <person name="Anantharaman K."/>
            <person name="Brown C.T."/>
            <person name="Hug L.A."/>
            <person name="Sharon I."/>
            <person name="Castelle C.J."/>
            <person name="Probst A.J."/>
            <person name="Thomas B.C."/>
            <person name="Singh A."/>
            <person name="Wilkins M.J."/>
            <person name="Karaoz U."/>
            <person name="Brodie E.L."/>
            <person name="Williams K.H."/>
            <person name="Hubbard S.S."/>
            <person name="Banfield J.F."/>
        </authorList>
    </citation>
    <scope>NUCLEOTIDE SEQUENCE [LARGE SCALE GENOMIC DNA]</scope>
    <source>
        <strain evidence="3">RIFCSPLOWO2_12_FULL_64_10</strain>
    </source>
</reference>
<dbReference type="Gene3D" id="3.20.20.100">
    <property type="entry name" value="NADP-dependent oxidoreductase domain"/>
    <property type="match status" value="1"/>
</dbReference>
<name>A0A1F6D4R8_HANXR</name>
<evidence type="ECO:0000259" key="1">
    <source>
        <dbReference type="Pfam" id="PF00248"/>
    </source>
</evidence>
<dbReference type="InterPro" id="IPR023210">
    <property type="entry name" value="NADP_OxRdtase_dom"/>
</dbReference>
<dbReference type="CDD" id="cd19086">
    <property type="entry name" value="AKR_AKR11C1"/>
    <property type="match status" value="1"/>
</dbReference>
<dbReference type="PANTHER" id="PTHR43312:SF1">
    <property type="entry name" value="NADP-DEPENDENT OXIDOREDUCTASE DOMAIN-CONTAINING PROTEIN"/>
    <property type="match status" value="1"/>
</dbReference>
<gene>
    <name evidence="2" type="ORF">A3F84_16055</name>
</gene>
<comment type="caution">
    <text evidence="2">The sequence shown here is derived from an EMBL/GenBank/DDBJ whole genome shotgun (WGS) entry which is preliminary data.</text>
</comment>
<sequence length="312" mass="33469">MEYRTLGKTGIRVSEIGLGCWAIGGASFRGGQPTGWAGADIAQSLETVRRAWELGVTLYDTADAYGRGKSEVLVGLGLLGRKQEAVIATKVGNSLAQPGQNFSPEYVRGALDASLTRLEVDRIDLYQLHGPSLDAMTDDLFGLMNDLKASGKVRAWGVSVGSATEGMRAIEGGAEAIQLAYNILQQETGDALFPVAQKKGVGILVRVPLASGWLTGKYSAQTVFPSDDHRSTRYTPERVRETAKKVAQLDFLREEADSLAEAALRFTLAHPAVSTVIPGAKTPAQVIENVKASGRPLSGEALRRIRELFGKR</sequence>
<dbReference type="Proteomes" id="UP000178606">
    <property type="component" value="Unassembled WGS sequence"/>
</dbReference>
<organism evidence="2 3">
    <name type="scientific">Handelsmanbacteria sp. (strain RIFCSPLOWO2_12_FULL_64_10)</name>
    <dbReference type="NCBI Taxonomy" id="1817868"/>
    <lineage>
        <taxon>Bacteria</taxon>
        <taxon>Candidatus Handelsmaniibacteriota</taxon>
    </lineage>
</organism>
<proteinExistence type="predicted"/>
<feature type="domain" description="NADP-dependent oxidoreductase" evidence="1">
    <location>
        <begin position="16"/>
        <end position="308"/>
    </location>
</feature>
<dbReference type="InterPro" id="IPR053135">
    <property type="entry name" value="AKR2_Oxidoreductase"/>
</dbReference>
<dbReference type="SUPFAM" id="SSF51430">
    <property type="entry name" value="NAD(P)-linked oxidoreductase"/>
    <property type="match status" value="1"/>
</dbReference>
<evidence type="ECO:0000313" key="2">
    <source>
        <dbReference type="EMBL" id="OGG56032.1"/>
    </source>
</evidence>
<dbReference type="Pfam" id="PF00248">
    <property type="entry name" value="Aldo_ket_red"/>
    <property type="match status" value="1"/>
</dbReference>
<dbReference type="AlphaFoldDB" id="A0A1F6D4R8"/>
<evidence type="ECO:0000313" key="3">
    <source>
        <dbReference type="Proteomes" id="UP000178606"/>
    </source>
</evidence>
<protein>
    <recommendedName>
        <fullName evidence="1">NADP-dependent oxidoreductase domain-containing protein</fullName>
    </recommendedName>
</protein>
<accession>A0A1F6D4R8</accession>
<dbReference type="EMBL" id="MFKF01000052">
    <property type="protein sequence ID" value="OGG56032.1"/>
    <property type="molecule type" value="Genomic_DNA"/>
</dbReference>